<proteinExistence type="predicted"/>
<comment type="caution">
    <text evidence="1">The sequence shown here is derived from an EMBL/GenBank/DDBJ whole genome shotgun (WGS) entry which is preliminary data.</text>
</comment>
<sequence length="541" mass="60309">MSTRTSNMAHTRAMIQGEMDQTRRLPAEILEFVFMHLKLSDPNSDAGFDAEWIKVTWVCGRWRQIALQCSALWAVTAVMERPGASSDPFDAARTLLERASPRPLTLVAVTPPALQVLRPHAHRVRSLTLQIRPWHLTSEFSTTQAIQAVPNLGTILTRLLLSGYKGHLPWHPERYQAPEFPSVTLHANAFPHLRFLEVEDVALDIVGQMINLEIFRGAGLSEITGREQDLKGILKAMPNVRCIDLDNFIPDPDIVSDQPELSANIPVVLPKLEVLQISELAYDIPILLGMISIPPTARVLITGYFYGAYPSCMLDEIFPLDFDPFGCFKETSTLSIEVSPEGHVCTLGMGEKLQRRTLLWAIKAMELIDQRNDPSEAAIMEHIGQCFSTVLEDVLRIVPPLQLTRLQLRMPSTIPVSQDLDLTRWLRHFTNLQCLDIKGSALSRTIVDVLKTDPQLLPCLKVVVLYLDTAETVPRADALEQWTLGRARAGSALDGVFIGPSNQEVFTRTLVGTLQQLLESVAKHVGRTHMVNPAGQPMRVG</sequence>
<protein>
    <recommendedName>
        <fullName evidence="3">F-box domain-containing protein</fullName>
    </recommendedName>
</protein>
<evidence type="ECO:0000313" key="2">
    <source>
        <dbReference type="Proteomes" id="UP001215151"/>
    </source>
</evidence>
<keyword evidence="2" id="KW-1185">Reference proteome</keyword>
<dbReference type="AlphaFoldDB" id="A0AAD7TU73"/>
<evidence type="ECO:0008006" key="3">
    <source>
        <dbReference type="Google" id="ProtNLM"/>
    </source>
</evidence>
<name>A0AAD7TU73_9APHY</name>
<dbReference type="Proteomes" id="UP001215151">
    <property type="component" value="Unassembled WGS sequence"/>
</dbReference>
<reference evidence="1" key="1">
    <citation type="submission" date="2022-11" db="EMBL/GenBank/DDBJ databases">
        <title>Genome Sequence of Cubamyces cubensis.</title>
        <authorList>
            <person name="Buettner E."/>
        </authorList>
    </citation>
    <scope>NUCLEOTIDE SEQUENCE</scope>
    <source>
        <strain evidence="1">MPL-01</strain>
    </source>
</reference>
<evidence type="ECO:0000313" key="1">
    <source>
        <dbReference type="EMBL" id="KAJ8475354.1"/>
    </source>
</evidence>
<dbReference type="EMBL" id="JAPEVG010000161">
    <property type="protein sequence ID" value="KAJ8475354.1"/>
    <property type="molecule type" value="Genomic_DNA"/>
</dbReference>
<organism evidence="1 2">
    <name type="scientific">Trametes cubensis</name>
    <dbReference type="NCBI Taxonomy" id="1111947"/>
    <lineage>
        <taxon>Eukaryota</taxon>
        <taxon>Fungi</taxon>
        <taxon>Dikarya</taxon>
        <taxon>Basidiomycota</taxon>
        <taxon>Agaricomycotina</taxon>
        <taxon>Agaricomycetes</taxon>
        <taxon>Polyporales</taxon>
        <taxon>Polyporaceae</taxon>
        <taxon>Trametes</taxon>
    </lineage>
</organism>
<gene>
    <name evidence="1" type="ORF">ONZ51_g6592</name>
</gene>
<accession>A0AAD7TU73</accession>